<dbReference type="InterPro" id="IPR043134">
    <property type="entry name" value="GTP-CH-I_N"/>
</dbReference>
<reference evidence="9 10" key="1">
    <citation type="submission" date="2023-05" db="EMBL/GenBank/DDBJ databases">
        <title>Streptantibioticus silvisoli sp. nov., acidotolerant actinomycetes 1 from pine litter.</title>
        <authorList>
            <person name="Swiecimska M."/>
            <person name="Golinska P."/>
            <person name="Sangal V."/>
            <person name="Wachnowicz B."/>
            <person name="Goodfellow M."/>
        </authorList>
    </citation>
    <scope>NUCLEOTIDE SEQUENCE [LARGE SCALE GENOMIC DNA]</scope>
    <source>
        <strain evidence="9 10">DSM 42109</strain>
    </source>
</reference>
<dbReference type="InterPro" id="IPR043133">
    <property type="entry name" value="GTP-CH-I_C/QueF"/>
</dbReference>
<evidence type="ECO:0000256" key="5">
    <source>
        <dbReference type="ARBA" id="ARBA00022563"/>
    </source>
</evidence>
<evidence type="ECO:0000313" key="10">
    <source>
        <dbReference type="Proteomes" id="UP001214441"/>
    </source>
</evidence>
<comment type="caution">
    <text evidence="9">The sequence shown here is derived from an EMBL/GenBank/DDBJ whole genome shotgun (WGS) entry which is preliminary data.</text>
</comment>
<proteinExistence type="predicted"/>
<dbReference type="PANTHER" id="PTHR11109">
    <property type="entry name" value="GTP CYCLOHYDROLASE I"/>
    <property type="match status" value="1"/>
</dbReference>
<evidence type="ECO:0000259" key="8">
    <source>
        <dbReference type="Pfam" id="PF01227"/>
    </source>
</evidence>
<evidence type="ECO:0000256" key="7">
    <source>
        <dbReference type="ARBA" id="ARBA00030854"/>
    </source>
</evidence>
<evidence type="ECO:0000256" key="4">
    <source>
        <dbReference type="ARBA" id="ARBA00017272"/>
    </source>
</evidence>
<gene>
    <name evidence="9" type="primary">folE</name>
    <name evidence="9" type="ORF">NMN56_023030</name>
</gene>
<evidence type="ECO:0000256" key="2">
    <source>
        <dbReference type="ARBA" id="ARBA00005080"/>
    </source>
</evidence>
<keyword evidence="5" id="KW-0554">One-carbon metabolism</keyword>
<comment type="pathway">
    <text evidence="2">Cofactor biosynthesis; 7,8-dihydroneopterin triphosphate biosynthesis; 7,8-dihydroneopterin triphosphate from GTP: step 1/1.</text>
</comment>
<dbReference type="GO" id="GO:0003934">
    <property type="term" value="F:GTP cyclohydrolase I activity"/>
    <property type="evidence" value="ECO:0007669"/>
    <property type="project" value="UniProtKB-EC"/>
</dbReference>
<dbReference type="InterPro" id="IPR018234">
    <property type="entry name" value="GTP_CycHdrlase_I_CS"/>
</dbReference>
<evidence type="ECO:0000256" key="1">
    <source>
        <dbReference type="ARBA" id="ARBA00001052"/>
    </source>
</evidence>
<evidence type="ECO:0000256" key="6">
    <source>
        <dbReference type="ARBA" id="ARBA00022801"/>
    </source>
</evidence>
<dbReference type="InterPro" id="IPR020602">
    <property type="entry name" value="GTP_CycHdrlase_I_dom"/>
</dbReference>
<comment type="catalytic activity">
    <reaction evidence="1">
        <text>GTP + H2O = 7,8-dihydroneopterin 3'-triphosphate + formate + H(+)</text>
        <dbReference type="Rhea" id="RHEA:17473"/>
        <dbReference type="ChEBI" id="CHEBI:15377"/>
        <dbReference type="ChEBI" id="CHEBI:15378"/>
        <dbReference type="ChEBI" id="CHEBI:15740"/>
        <dbReference type="ChEBI" id="CHEBI:37565"/>
        <dbReference type="ChEBI" id="CHEBI:58462"/>
        <dbReference type="EC" id="3.5.4.16"/>
    </reaction>
</comment>
<dbReference type="Pfam" id="PF01227">
    <property type="entry name" value="GTP_cyclohydroI"/>
    <property type="match status" value="1"/>
</dbReference>
<dbReference type="PANTHER" id="PTHR11109:SF7">
    <property type="entry name" value="GTP CYCLOHYDROLASE 1"/>
    <property type="match status" value="1"/>
</dbReference>
<dbReference type="EMBL" id="JANCPR020000023">
    <property type="protein sequence ID" value="MDJ1134774.1"/>
    <property type="molecule type" value="Genomic_DNA"/>
</dbReference>
<name>A0ABT7A0C4_9ACTN</name>
<accession>A0ABT7A0C4</accession>
<dbReference type="RefSeq" id="WP_274045596.1">
    <property type="nucleotide sequence ID" value="NZ_JANCPR020000023.1"/>
</dbReference>
<keyword evidence="10" id="KW-1185">Reference proteome</keyword>
<evidence type="ECO:0000256" key="3">
    <source>
        <dbReference type="ARBA" id="ARBA00012715"/>
    </source>
</evidence>
<organism evidence="9 10">
    <name type="scientific">Streptomyces iconiensis</name>
    <dbReference type="NCBI Taxonomy" id="1384038"/>
    <lineage>
        <taxon>Bacteria</taxon>
        <taxon>Bacillati</taxon>
        <taxon>Actinomycetota</taxon>
        <taxon>Actinomycetes</taxon>
        <taxon>Kitasatosporales</taxon>
        <taxon>Streptomycetaceae</taxon>
        <taxon>Streptomyces</taxon>
    </lineage>
</organism>
<dbReference type="EC" id="3.5.4.16" evidence="3"/>
<dbReference type="NCBIfam" id="NF006826">
    <property type="entry name" value="PRK09347.1-3"/>
    <property type="match status" value="1"/>
</dbReference>
<dbReference type="Gene3D" id="1.10.286.10">
    <property type="match status" value="1"/>
</dbReference>
<keyword evidence="6 9" id="KW-0378">Hydrolase</keyword>
<protein>
    <recommendedName>
        <fullName evidence="4">GTP cyclohydrolase 1</fullName>
        <ecNumber evidence="3">3.5.4.16</ecNumber>
    </recommendedName>
    <alternativeName>
        <fullName evidence="7">GTP cyclohydrolase I</fullName>
    </alternativeName>
</protein>
<dbReference type="InterPro" id="IPR001474">
    <property type="entry name" value="GTP_CycHdrlase_I"/>
</dbReference>
<dbReference type="Proteomes" id="UP001214441">
    <property type="component" value="Unassembled WGS sequence"/>
</dbReference>
<dbReference type="PROSITE" id="PS00860">
    <property type="entry name" value="GTP_CYCLOHYDROL_1_2"/>
    <property type="match status" value="1"/>
</dbReference>
<dbReference type="SUPFAM" id="SSF55620">
    <property type="entry name" value="Tetrahydrobiopterin biosynthesis enzymes-like"/>
    <property type="match status" value="1"/>
</dbReference>
<sequence>MSLRLDQRDPFVPVDGEKIDGEKVEADPLETLARQLLIEIGEDPDREGLVDTPRRYANWWREFVGHDAGNTDTVFETISGGQLVLVSDIRVWSLCEHHLLPFNCSLTIAYRSQKSLLGLSKFARIAHRHAHKLQVQERLVADIAHEIETVTGSSDVAVIGSGEHLCMTMRGVRTSAVMTSAVFHGVFDEQGPERAEILSLAQAAGSLQRK</sequence>
<dbReference type="Gene3D" id="3.30.1130.10">
    <property type="match status" value="1"/>
</dbReference>
<evidence type="ECO:0000313" key="9">
    <source>
        <dbReference type="EMBL" id="MDJ1134774.1"/>
    </source>
</evidence>
<feature type="domain" description="GTP cyclohydrolase I" evidence="8">
    <location>
        <begin position="31"/>
        <end position="201"/>
    </location>
</feature>